<reference evidence="3" key="1">
    <citation type="submission" date="2025-08" db="UniProtKB">
        <authorList>
            <consortium name="RefSeq"/>
        </authorList>
    </citation>
    <scope>IDENTIFICATION</scope>
    <source>
        <tissue evidence="3">Leaf</tissue>
    </source>
</reference>
<dbReference type="Proteomes" id="UP000827889">
    <property type="component" value="Chromosome 9"/>
</dbReference>
<protein>
    <submittedName>
        <fullName evidence="3">Uncharacterized protein LOC125316487</fullName>
    </submittedName>
</protein>
<evidence type="ECO:0000256" key="1">
    <source>
        <dbReference type="SAM" id="MobiDB-lite"/>
    </source>
</evidence>
<organism evidence="2 3">
    <name type="scientific">Rhodamnia argentea</name>
    <dbReference type="NCBI Taxonomy" id="178133"/>
    <lineage>
        <taxon>Eukaryota</taxon>
        <taxon>Viridiplantae</taxon>
        <taxon>Streptophyta</taxon>
        <taxon>Embryophyta</taxon>
        <taxon>Tracheophyta</taxon>
        <taxon>Spermatophyta</taxon>
        <taxon>Magnoliopsida</taxon>
        <taxon>eudicotyledons</taxon>
        <taxon>Gunneridae</taxon>
        <taxon>Pentapetalae</taxon>
        <taxon>rosids</taxon>
        <taxon>malvids</taxon>
        <taxon>Myrtales</taxon>
        <taxon>Myrtaceae</taxon>
        <taxon>Myrtoideae</taxon>
        <taxon>Myrteae</taxon>
        <taxon>Australasian group</taxon>
        <taxon>Rhodamnia</taxon>
    </lineage>
</organism>
<evidence type="ECO:0000313" key="2">
    <source>
        <dbReference type="Proteomes" id="UP000827889"/>
    </source>
</evidence>
<proteinExistence type="predicted"/>
<accession>A0ABM3HW13</accession>
<dbReference type="GeneID" id="125316487"/>
<dbReference type="RefSeq" id="XP_048140794.1">
    <property type="nucleotide sequence ID" value="XM_048284837.1"/>
</dbReference>
<sequence>MWVCIRPIFNLFSTIHHKVRSHGSPLSVLTQHTRSSAVLPSQLKSTRHHRAPLSHSPPSRASVSLALSPTSIASLFPSLRSDLRIALEMSDPLDPFLSPFDLSRSKGSRRILNYRTIQET</sequence>
<name>A0ABM3HW13_9MYRT</name>
<keyword evidence="2" id="KW-1185">Reference proteome</keyword>
<feature type="region of interest" description="Disordered" evidence="1">
    <location>
        <begin position="40"/>
        <end position="60"/>
    </location>
</feature>
<evidence type="ECO:0000313" key="3">
    <source>
        <dbReference type="RefSeq" id="XP_048140794.1"/>
    </source>
</evidence>
<gene>
    <name evidence="3" type="primary">LOC125316487</name>
</gene>